<comment type="similarity">
    <text evidence="2">Belongs to the nicastrin family.</text>
</comment>
<sequence length="567" mass="63673">MWLEQCDSFAELCRSYLPYYLLIVLPIFIVVSPVNPVAASHELPVYRMHQYDLHGIPHGCRSASVLLEARGLSNWRTSRHCVIARLNDLTPDLFYTIKNKAGALVIMLPKDMTNLTIDQQQAIQLLETTMLTSGEVAIPVYFSPWNDNLKSIITDLEVGFSTNNNGVKTSSEIQSLIDIVSASGYQVIVSAGQPIPRNDVKIATIHGRLSGTGAEDKLPTIALVAYYDSSSVVTELSTGAESNASGVSMLLELARVFSALYSIGKSRPKFNVVFVLSGGGKLNYYGSKKWLEDQFDGLEGSVIQDASYVLCLDALSLSDNIYLHVSKPPKENSFGYLFYNELKTVIESYNSKTEDNVSLEGIHKKINLADESLAWEHERYSIRRLPAVTISSLRNHDNPLRASILDINNNKKLDRLHRNTKLVGEALARRIYNLNSTEILSTPVAVSKHSLNVLFDYLTSQSRSVPILSDSKNSNNPLVNSLHEYMQRYLSDVKIHYYSADKRDPEFVFYDNTKTVMNVYSVKPAIFDLFLTIAIAVYLAIIYLAVYKFSNFYSFVERFASYKNKVH</sequence>
<dbReference type="GO" id="GO:0009966">
    <property type="term" value="P:regulation of signal transduction"/>
    <property type="evidence" value="ECO:0007669"/>
    <property type="project" value="InterPro"/>
</dbReference>
<accession>A0AAV7HD04</accession>
<evidence type="ECO:0000313" key="13">
    <source>
        <dbReference type="Proteomes" id="UP000826195"/>
    </source>
</evidence>
<evidence type="ECO:0000259" key="11">
    <source>
        <dbReference type="Pfam" id="PF04389"/>
    </source>
</evidence>
<keyword evidence="4" id="KW-0732">Signal</keyword>
<evidence type="ECO:0000256" key="4">
    <source>
        <dbReference type="ARBA" id="ARBA00022729"/>
    </source>
</evidence>
<evidence type="ECO:0000256" key="1">
    <source>
        <dbReference type="ARBA" id="ARBA00004389"/>
    </source>
</evidence>
<evidence type="ECO:0000256" key="5">
    <source>
        <dbReference type="ARBA" id="ARBA00022824"/>
    </source>
</evidence>
<feature type="domain" description="Peptidase M28" evidence="11">
    <location>
        <begin position="207"/>
        <end position="348"/>
    </location>
</feature>
<feature type="transmembrane region" description="Helical" evidence="10">
    <location>
        <begin position="525"/>
        <end position="546"/>
    </location>
</feature>
<dbReference type="Gene3D" id="3.40.630.10">
    <property type="entry name" value="Zn peptidases"/>
    <property type="match status" value="1"/>
</dbReference>
<dbReference type="Proteomes" id="UP000826195">
    <property type="component" value="Unassembled WGS sequence"/>
</dbReference>
<evidence type="ECO:0000256" key="6">
    <source>
        <dbReference type="ARBA" id="ARBA00022989"/>
    </source>
</evidence>
<feature type="transmembrane region" description="Helical" evidence="10">
    <location>
        <begin position="17"/>
        <end position="38"/>
    </location>
</feature>
<evidence type="ECO:0000256" key="3">
    <source>
        <dbReference type="ARBA" id="ARBA00022692"/>
    </source>
</evidence>
<evidence type="ECO:0000256" key="10">
    <source>
        <dbReference type="SAM" id="Phobius"/>
    </source>
</evidence>
<keyword evidence="3 10" id="KW-0812">Transmembrane</keyword>
<dbReference type="AlphaFoldDB" id="A0AAV7HD04"/>
<proteinExistence type="inferred from homology"/>
<dbReference type="InterPro" id="IPR007484">
    <property type="entry name" value="Peptidase_M28"/>
</dbReference>
<keyword evidence="13" id="KW-1185">Reference proteome</keyword>
<evidence type="ECO:0000256" key="9">
    <source>
        <dbReference type="ARBA" id="ARBA00034873"/>
    </source>
</evidence>
<dbReference type="SUPFAM" id="SSF53187">
    <property type="entry name" value="Zn-dependent exopeptidases"/>
    <property type="match status" value="1"/>
</dbReference>
<name>A0AAV7HD04_COTGL</name>
<keyword evidence="6 10" id="KW-1133">Transmembrane helix</keyword>
<dbReference type="InterPro" id="IPR016574">
    <property type="entry name" value="Nicalin"/>
</dbReference>
<dbReference type="CDD" id="cd03882">
    <property type="entry name" value="M28_nicalin_like"/>
    <property type="match status" value="1"/>
</dbReference>
<comment type="subcellular location">
    <subcellularLocation>
        <location evidence="1">Endoplasmic reticulum membrane</location>
        <topology evidence="1">Single-pass membrane protein</topology>
    </subcellularLocation>
</comment>
<dbReference type="Pfam" id="PF04389">
    <property type="entry name" value="Peptidase_M28"/>
    <property type="match status" value="1"/>
</dbReference>
<keyword evidence="5" id="KW-0256">Endoplasmic reticulum</keyword>
<evidence type="ECO:0000256" key="8">
    <source>
        <dbReference type="ARBA" id="ARBA00023180"/>
    </source>
</evidence>
<protein>
    <recommendedName>
        <fullName evidence="9">BOS complex subunit NCLN</fullName>
    </recommendedName>
</protein>
<evidence type="ECO:0000256" key="2">
    <source>
        <dbReference type="ARBA" id="ARBA00007717"/>
    </source>
</evidence>
<dbReference type="PANTHER" id="PTHR31826">
    <property type="entry name" value="NICALIN"/>
    <property type="match status" value="1"/>
</dbReference>
<organism evidence="12 13">
    <name type="scientific">Cotesia glomerata</name>
    <name type="common">Lepidopteran parasitic wasp</name>
    <name type="synonym">Apanteles glomeratus</name>
    <dbReference type="NCBI Taxonomy" id="32391"/>
    <lineage>
        <taxon>Eukaryota</taxon>
        <taxon>Metazoa</taxon>
        <taxon>Ecdysozoa</taxon>
        <taxon>Arthropoda</taxon>
        <taxon>Hexapoda</taxon>
        <taxon>Insecta</taxon>
        <taxon>Pterygota</taxon>
        <taxon>Neoptera</taxon>
        <taxon>Endopterygota</taxon>
        <taxon>Hymenoptera</taxon>
        <taxon>Apocrita</taxon>
        <taxon>Ichneumonoidea</taxon>
        <taxon>Braconidae</taxon>
        <taxon>Microgastrinae</taxon>
        <taxon>Cotesia</taxon>
    </lineage>
</organism>
<dbReference type="EMBL" id="JAHXZJ010002982">
    <property type="protein sequence ID" value="KAH0534598.1"/>
    <property type="molecule type" value="Genomic_DNA"/>
</dbReference>
<keyword evidence="8" id="KW-0325">Glycoprotein</keyword>
<gene>
    <name evidence="12" type="ORF">KQX54_005748</name>
</gene>
<reference evidence="12 13" key="1">
    <citation type="journal article" date="2021" name="J. Hered.">
        <title>A chromosome-level genome assembly of the parasitoid wasp, Cotesia glomerata (Hymenoptera: Braconidae).</title>
        <authorList>
            <person name="Pinto B.J."/>
            <person name="Weis J.J."/>
            <person name="Gamble T."/>
            <person name="Ode P.J."/>
            <person name="Paul R."/>
            <person name="Zaspel J.M."/>
        </authorList>
    </citation>
    <scope>NUCLEOTIDE SEQUENCE [LARGE SCALE GENOMIC DNA]</scope>
    <source>
        <strain evidence="12">CgM1</strain>
    </source>
</reference>
<evidence type="ECO:0000256" key="7">
    <source>
        <dbReference type="ARBA" id="ARBA00023136"/>
    </source>
</evidence>
<comment type="caution">
    <text evidence="12">The sequence shown here is derived from an EMBL/GenBank/DDBJ whole genome shotgun (WGS) entry which is preliminary data.</text>
</comment>
<keyword evidence="7 10" id="KW-0472">Membrane</keyword>
<evidence type="ECO:0000313" key="12">
    <source>
        <dbReference type="EMBL" id="KAH0534598.1"/>
    </source>
</evidence>
<dbReference type="GO" id="GO:0005789">
    <property type="term" value="C:endoplasmic reticulum membrane"/>
    <property type="evidence" value="ECO:0007669"/>
    <property type="project" value="UniProtKB-SubCell"/>
</dbReference>